<dbReference type="PIRSF" id="PIRSF002741">
    <property type="entry name" value="MppA"/>
    <property type="match status" value="1"/>
</dbReference>
<dbReference type="Proteomes" id="UP001055804">
    <property type="component" value="Unassembled WGS sequence"/>
</dbReference>
<comment type="caution">
    <text evidence="6">The sequence shown here is derived from an EMBL/GenBank/DDBJ whole genome shotgun (WGS) entry which is preliminary data.</text>
</comment>
<keyword evidence="3" id="KW-0813">Transport</keyword>
<dbReference type="PROSITE" id="PS01040">
    <property type="entry name" value="SBP_BACTERIAL_5"/>
    <property type="match status" value="1"/>
</dbReference>
<accession>A0A9J6PBW4</accession>
<dbReference type="InterPro" id="IPR030678">
    <property type="entry name" value="Peptide/Ni-bd"/>
</dbReference>
<proteinExistence type="inferred from homology"/>
<comment type="similarity">
    <text evidence="2">Belongs to the bacterial solute-binding protein 5 family.</text>
</comment>
<evidence type="ECO:0000256" key="2">
    <source>
        <dbReference type="ARBA" id="ARBA00005695"/>
    </source>
</evidence>
<protein>
    <submittedName>
        <fullName evidence="6">ABC transporter substrate-binding protein</fullName>
    </submittedName>
</protein>
<dbReference type="Gene3D" id="3.10.105.10">
    <property type="entry name" value="Dipeptide-binding Protein, Domain 3"/>
    <property type="match status" value="1"/>
</dbReference>
<dbReference type="GO" id="GO:0030288">
    <property type="term" value="C:outer membrane-bounded periplasmic space"/>
    <property type="evidence" value="ECO:0007669"/>
    <property type="project" value="UniProtKB-ARBA"/>
</dbReference>
<dbReference type="EMBL" id="JAMZFT010000001">
    <property type="protein sequence ID" value="MCP1335083.1"/>
    <property type="molecule type" value="Genomic_DNA"/>
</dbReference>
<evidence type="ECO:0000313" key="7">
    <source>
        <dbReference type="Proteomes" id="UP001055804"/>
    </source>
</evidence>
<dbReference type="GO" id="GO:1904680">
    <property type="term" value="F:peptide transmembrane transporter activity"/>
    <property type="evidence" value="ECO:0007669"/>
    <property type="project" value="TreeGrafter"/>
</dbReference>
<dbReference type="InterPro" id="IPR023765">
    <property type="entry name" value="SBP_5_CS"/>
</dbReference>
<dbReference type="Gene3D" id="3.40.190.10">
    <property type="entry name" value="Periplasmic binding protein-like II"/>
    <property type="match status" value="1"/>
</dbReference>
<dbReference type="RefSeq" id="WP_269331039.1">
    <property type="nucleotide sequence ID" value="NZ_JAMZFT010000001.1"/>
</dbReference>
<evidence type="ECO:0000256" key="1">
    <source>
        <dbReference type="ARBA" id="ARBA00004418"/>
    </source>
</evidence>
<dbReference type="AlphaFoldDB" id="A0A9J6PBW4"/>
<feature type="domain" description="Solute-binding protein family 5" evidence="5">
    <location>
        <begin position="116"/>
        <end position="470"/>
    </location>
</feature>
<dbReference type="InterPro" id="IPR006311">
    <property type="entry name" value="TAT_signal"/>
</dbReference>
<sequence>MTVDDRDAEGRAYHPAVAGLCDDLKTGRVDRREFLRTVTLLGVSAGAAYGMAGTILGEPVARTAAAQTPKKGGILRCSMPVQEMTDPATFSWTEMSNVARQIVEYLTITGPDNITRPYLAERWEPNEDLTSWTFYLRKGVKWSNGDEFNADDVIHNFTRWLDPATGSSNIGLFAAMVEEYDTGEKNEDGSPKMAKRMREGALERVDDYTIRLNLAQPVLSIPENLYNYPTAIVHRGFGKDYEANLAKNPIGTGPYTLADYAVGERAVLKRRPEPYWGGEVYLDEIRYIDHGPASTAQLAAFASGQVDMIYEFDIQSLAMAQAIPNATIYEARTAQTGCVRMQVTQAPFDNRKLRQAIVAAVDAARYRELIYQGRGDVGEHHHVAPLHPEYFKLPAPKQDYEKAKALLAEAGFPNGLELSVDCGNTNGPWQQQVCEILKSQLEPIGITLNINLMPSAQYWDLWDKTPFGITAWTHRPLGTMVLSLGYRSGVPWNETRYANPEFDQALNEAEALIDVEQRRKAMEKVEKILQDDAVMVQPLWQPKFFVASNKVKNLGAHPTQYHQFRDVWVDA</sequence>
<evidence type="ECO:0000256" key="3">
    <source>
        <dbReference type="ARBA" id="ARBA00022448"/>
    </source>
</evidence>
<reference evidence="6" key="1">
    <citation type="submission" date="2022-06" db="EMBL/GenBank/DDBJ databases">
        <title>Isolation and Genomics of Futiania mangrovii gen. nov., sp. nov., a Rare and Metabolically-versatile member in the Class Alphaproteobacteria.</title>
        <authorList>
            <person name="Liu L."/>
            <person name="Huang W.-C."/>
            <person name="Pan J."/>
            <person name="Li J."/>
            <person name="Huang Y."/>
            <person name="Du H."/>
            <person name="Liu Y."/>
            <person name="Li M."/>
        </authorList>
    </citation>
    <scope>NUCLEOTIDE SEQUENCE</scope>
    <source>
        <strain evidence="6">FT118</strain>
    </source>
</reference>
<keyword evidence="4" id="KW-0732">Signal</keyword>
<dbReference type="GO" id="GO:0015833">
    <property type="term" value="P:peptide transport"/>
    <property type="evidence" value="ECO:0007669"/>
    <property type="project" value="TreeGrafter"/>
</dbReference>
<dbReference type="Pfam" id="PF00496">
    <property type="entry name" value="SBP_bac_5"/>
    <property type="match status" value="1"/>
</dbReference>
<keyword evidence="7" id="KW-1185">Reference proteome</keyword>
<evidence type="ECO:0000259" key="5">
    <source>
        <dbReference type="Pfam" id="PF00496"/>
    </source>
</evidence>
<dbReference type="SUPFAM" id="SSF53850">
    <property type="entry name" value="Periplasmic binding protein-like II"/>
    <property type="match status" value="1"/>
</dbReference>
<organism evidence="6 7">
    <name type="scientific">Futiania mangrovi</name>
    <dbReference type="NCBI Taxonomy" id="2959716"/>
    <lineage>
        <taxon>Bacteria</taxon>
        <taxon>Pseudomonadati</taxon>
        <taxon>Pseudomonadota</taxon>
        <taxon>Alphaproteobacteria</taxon>
        <taxon>Futianiales</taxon>
        <taxon>Futianiaceae</taxon>
        <taxon>Futiania</taxon>
    </lineage>
</organism>
<dbReference type="InterPro" id="IPR039424">
    <property type="entry name" value="SBP_5"/>
</dbReference>
<comment type="subcellular location">
    <subcellularLocation>
        <location evidence="1">Periplasm</location>
    </subcellularLocation>
</comment>
<dbReference type="CDD" id="cd08503">
    <property type="entry name" value="PBP2_NikA_DppA_OppA_like_17"/>
    <property type="match status" value="1"/>
</dbReference>
<dbReference type="PANTHER" id="PTHR30290">
    <property type="entry name" value="PERIPLASMIC BINDING COMPONENT OF ABC TRANSPORTER"/>
    <property type="match status" value="1"/>
</dbReference>
<dbReference type="PANTHER" id="PTHR30290:SF9">
    <property type="entry name" value="OLIGOPEPTIDE-BINDING PROTEIN APPA"/>
    <property type="match status" value="1"/>
</dbReference>
<name>A0A9J6PBW4_9PROT</name>
<dbReference type="InterPro" id="IPR000914">
    <property type="entry name" value="SBP_5_dom"/>
</dbReference>
<dbReference type="PROSITE" id="PS51318">
    <property type="entry name" value="TAT"/>
    <property type="match status" value="1"/>
</dbReference>
<evidence type="ECO:0000256" key="4">
    <source>
        <dbReference type="ARBA" id="ARBA00022729"/>
    </source>
</evidence>
<gene>
    <name evidence="6" type="ORF">NJQ99_01525</name>
</gene>
<evidence type="ECO:0000313" key="6">
    <source>
        <dbReference type="EMBL" id="MCP1335083.1"/>
    </source>
</evidence>
<dbReference type="Gene3D" id="3.90.76.10">
    <property type="entry name" value="Dipeptide-binding Protein, Domain 1"/>
    <property type="match status" value="1"/>
</dbReference>
<dbReference type="GO" id="GO:0043190">
    <property type="term" value="C:ATP-binding cassette (ABC) transporter complex"/>
    <property type="evidence" value="ECO:0007669"/>
    <property type="project" value="InterPro"/>
</dbReference>